<sequence length="168" mass="18585">MNLLSYLRHIPLSHVTLQVKTCICPSRSRKIPISVQPITISVDPSHFLQLAPQLGQRISLSFFQKLCNQFFIRLLCLVRTITASQRPSRVDAPFYAPLGCGMDTSSRLGRLGRGAEHVIEAAPEIRTAALRGTGTGEIYGPHMQRSIPHLANLPLLESAAEECRWLGS</sequence>
<name>A0A2J6PEC6_9HELO</name>
<dbReference type="Proteomes" id="UP000235672">
    <property type="component" value="Unassembled WGS sequence"/>
</dbReference>
<dbReference type="EMBL" id="KZ613553">
    <property type="protein sequence ID" value="PMD12349.1"/>
    <property type="molecule type" value="Genomic_DNA"/>
</dbReference>
<organism evidence="1 2">
    <name type="scientific">Hyaloscypha hepaticicola</name>
    <dbReference type="NCBI Taxonomy" id="2082293"/>
    <lineage>
        <taxon>Eukaryota</taxon>
        <taxon>Fungi</taxon>
        <taxon>Dikarya</taxon>
        <taxon>Ascomycota</taxon>
        <taxon>Pezizomycotina</taxon>
        <taxon>Leotiomycetes</taxon>
        <taxon>Helotiales</taxon>
        <taxon>Hyaloscyphaceae</taxon>
        <taxon>Hyaloscypha</taxon>
    </lineage>
</organism>
<evidence type="ECO:0000313" key="2">
    <source>
        <dbReference type="Proteomes" id="UP000235672"/>
    </source>
</evidence>
<reference evidence="1 2" key="1">
    <citation type="submission" date="2016-05" db="EMBL/GenBank/DDBJ databases">
        <title>A degradative enzymes factory behind the ericoid mycorrhizal symbiosis.</title>
        <authorList>
            <consortium name="DOE Joint Genome Institute"/>
            <person name="Martino E."/>
            <person name="Morin E."/>
            <person name="Grelet G."/>
            <person name="Kuo A."/>
            <person name="Kohler A."/>
            <person name="Daghino S."/>
            <person name="Barry K."/>
            <person name="Choi C."/>
            <person name="Cichocki N."/>
            <person name="Clum A."/>
            <person name="Copeland A."/>
            <person name="Hainaut M."/>
            <person name="Haridas S."/>
            <person name="Labutti K."/>
            <person name="Lindquist E."/>
            <person name="Lipzen A."/>
            <person name="Khouja H.-R."/>
            <person name="Murat C."/>
            <person name="Ohm R."/>
            <person name="Olson A."/>
            <person name="Spatafora J."/>
            <person name="Veneault-Fourrey C."/>
            <person name="Henrissat B."/>
            <person name="Grigoriev I."/>
            <person name="Martin F."/>
            <person name="Perotto S."/>
        </authorList>
    </citation>
    <scope>NUCLEOTIDE SEQUENCE [LARGE SCALE GENOMIC DNA]</scope>
    <source>
        <strain evidence="1 2">UAMH 7357</strain>
    </source>
</reference>
<protein>
    <submittedName>
        <fullName evidence="1">Uncharacterized protein</fullName>
    </submittedName>
</protein>
<proteinExistence type="predicted"/>
<gene>
    <name evidence="1" type="ORF">NA56DRAFT_713269</name>
</gene>
<dbReference type="AlphaFoldDB" id="A0A2J6PEC6"/>
<evidence type="ECO:0000313" key="1">
    <source>
        <dbReference type="EMBL" id="PMD12349.1"/>
    </source>
</evidence>
<keyword evidence="2" id="KW-1185">Reference proteome</keyword>
<accession>A0A2J6PEC6</accession>